<feature type="compositionally biased region" description="Acidic residues" evidence="1">
    <location>
        <begin position="93"/>
        <end position="102"/>
    </location>
</feature>
<reference evidence="2 3" key="1">
    <citation type="submission" date="2019-03" db="EMBL/GenBank/DDBJ databases">
        <title>Genomic Encyclopedia of Archaeal and Bacterial Type Strains, Phase II (KMG-II): from individual species to whole genera.</title>
        <authorList>
            <person name="Goeker M."/>
        </authorList>
    </citation>
    <scope>NUCLEOTIDE SEQUENCE [LARGE SCALE GENOMIC DNA]</scope>
    <source>
        <strain evidence="2 3">DSM 19035</strain>
    </source>
</reference>
<feature type="compositionally biased region" description="Basic and acidic residues" evidence="1">
    <location>
        <begin position="59"/>
        <end position="92"/>
    </location>
</feature>
<name>A0A4R6SWJ1_9SPHI</name>
<evidence type="ECO:0000313" key="3">
    <source>
        <dbReference type="Proteomes" id="UP000295620"/>
    </source>
</evidence>
<dbReference type="Proteomes" id="UP000295620">
    <property type="component" value="Unassembled WGS sequence"/>
</dbReference>
<keyword evidence="3" id="KW-1185">Reference proteome</keyword>
<proteinExistence type="predicted"/>
<dbReference type="RefSeq" id="WP_133577106.1">
    <property type="nucleotide sequence ID" value="NZ_SNYC01000005.1"/>
</dbReference>
<gene>
    <name evidence="2" type="ORF">ATK78_3279</name>
</gene>
<evidence type="ECO:0000256" key="1">
    <source>
        <dbReference type="SAM" id="MobiDB-lite"/>
    </source>
</evidence>
<dbReference type="AlphaFoldDB" id="A0A4R6SWJ1"/>
<accession>A0A4R6SWJ1</accession>
<sequence length="154" mass="17327">MNVMLGLRKFTGLFILLSFLAAKHISVFSFYTNSAIITYTDPANIGIDQDADQMANLHRYTDKDQDADRDTDRDINPDKDLGTDHDGDRGVDPDSESLPDEEKESKNTELPEDAFITEDLAGLIRHPNAQMIFTPYTVSCISSYYDSPYQPPEV</sequence>
<dbReference type="EMBL" id="SNYC01000005">
    <property type="protein sequence ID" value="TDQ08761.1"/>
    <property type="molecule type" value="Genomic_DNA"/>
</dbReference>
<comment type="caution">
    <text evidence="2">The sequence shown here is derived from an EMBL/GenBank/DDBJ whole genome shotgun (WGS) entry which is preliminary data.</text>
</comment>
<feature type="region of interest" description="Disordered" evidence="1">
    <location>
        <begin position="58"/>
        <end position="113"/>
    </location>
</feature>
<evidence type="ECO:0000313" key="2">
    <source>
        <dbReference type="EMBL" id="TDQ08761.1"/>
    </source>
</evidence>
<organism evidence="2 3">
    <name type="scientific">Pedobacter metabolipauper</name>
    <dbReference type="NCBI Taxonomy" id="425513"/>
    <lineage>
        <taxon>Bacteria</taxon>
        <taxon>Pseudomonadati</taxon>
        <taxon>Bacteroidota</taxon>
        <taxon>Sphingobacteriia</taxon>
        <taxon>Sphingobacteriales</taxon>
        <taxon>Sphingobacteriaceae</taxon>
        <taxon>Pedobacter</taxon>
    </lineage>
</organism>
<protein>
    <submittedName>
        <fullName evidence="2">Uncharacterized protein</fullName>
    </submittedName>
</protein>